<dbReference type="EMBL" id="CAHS01000017">
    <property type="protein sequence ID" value="CCG88311.1"/>
    <property type="molecule type" value="Genomic_DNA"/>
</dbReference>
<evidence type="ECO:0000313" key="2">
    <source>
        <dbReference type="Proteomes" id="UP000018217"/>
    </source>
</evidence>
<dbReference type="AlphaFoldDB" id="V5ZBL9"/>
<comment type="caution">
    <text evidence="1">The sequence shown here is derived from an EMBL/GenBank/DDBJ whole genome shotgun (WGS) entry which is preliminary data.</text>
</comment>
<dbReference type="Proteomes" id="UP000018217">
    <property type="component" value="Unassembled WGS sequence"/>
</dbReference>
<gene>
    <name evidence="1" type="ORF">EPIR_2948</name>
</gene>
<proteinExistence type="predicted"/>
<protein>
    <submittedName>
        <fullName evidence="1">Uncharacterized protein</fullName>
    </submittedName>
</protein>
<accession>V5ZBL9</accession>
<dbReference type="STRING" id="1161919.EPIR_2948"/>
<sequence length="32" mass="3829">MLNPKLIRKITKKASDLYARWLVKSTILRNTR</sequence>
<reference evidence="1 2" key="1">
    <citation type="journal article" date="2013" name="Syst. Appl. Microbiol.">
        <title>Phylogenetic position and virulence apparatus of the pear flower necrosis pathogen Erwinia piriflorinigrans CFBP 5888T as assessed by comparative genomics.</title>
        <authorList>
            <person name="Smits T.H."/>
            <person name="Rezzonico F."/>
            <person name="Lopez M.M."/>
            <person name="Blom J."/>
            <person name="Goesmann A."/>
            <person name="Frey J.E."/>
            <person name="Duffy B."/>
        </authorList>
    </citation>
    <scope>NUCLEOTIDE SEQUENCE [LARGE SCALE GENOMIC DNA]</scope>
    <source>
        <strain evidence="2">CFBP5888</strain>
    </source>
</reference>
<evidence type="ECO:0000313" key="1">
    <source>
        <dbReference type="EMBL" id="CCG88311.1"/>
    </source>
</evidence>
<organism evidence="1 2">
    <name type="scientific">Erwinia piriflorinigrans CFBP 5888</name>
    <dbReference type="NCBI Taxonomy" id="1161919"/>
    <lineage>
        <taxon>Bacteria</taxon>
        <taxon>Pseudomonadati</taxon>
        <taxon>Pseudomonadota</taxon>
        <taxon>Gammaproteobacteria</taxon>
        <taxon>Enterobacterales</taxon>
        <taxon>Erwiniaceae</taxon>
        <taxon>Erwinia</taxon>
    </lineage>
</organism>
<keyword evidence="2" id="KW-1185">Reference proteome</keyword>
<name>V5ZBL9_9GAMM</name>